<feature type="compositionally biased region" description="Polar residues" evidence="1">
    <location>
        <begin position="56"/>
        <end position="68"/>
    </location>
</feature>
<evidence type="ECO:0000313" key="2">
    <source>
        <dbReference type="EMBL" id="KAL2855867.1"/>
    </source>
</evidence>
<evidence type="ECO:0000256" key="1">
    <source>
        <dbReference type="SAM" id="MobiDB-lite"/>
    </source>
</evidence>
<accession>A0ABR4KX66</accession>
<reference evidence="2 3" key="1">
    <citation type="submission" date="2024-07" db="EMBL/GenBank/DDBJ databases">
        <title>Section-level genome sequencing and comparative genomics of Aspergillus sections Usti and Cavernicolus.</title>
        <authorList>
            <consortium name="Lawrence Berkeley National Laboratory"/>
            <person name="Nybo J.L."/>
            <person name="Vesth T.C."/>
            <person name="Theobald S."/>
            <person name="Frisvad J.C."/>
            <person name="Larsen T.O."/>
            <person name="Kjaerboelling I."/>
            <person name="Rothschild-Mancinelli K."/>
            <person name="Lyhne E.K."/>
            <person name="Kogle M.E."/>
            <person name="Barry K."/>
            <person name="Clum A."/>
            <person name="Na H."/>
            <person name="Ledsgaard L."/>
            <person name="Lin J."/>
            <person name="Lipzen A."/>
            <person name="Kuo A."/>
            <person name="Riley R."/>
            <person name="Mondo S."/>
            <person name="Labutti K."/>
            <person name="Haridas S."/>
            <person name="Pangalinan J."/>
            <person name="Salamov A.A."/>
            <person name="Simmons B.A."/>
            <person name="Magnuson J.K."/>
            <person name="Chen J."/>
            <person name="Drula E."/>
            <person name="Henrissat B."/>
            <person name="Wiebenga A."/>
            <person name="Lubbers R.J."/>
            <person name="Gomes A.C."/>
            <person name="Makela M.R."/>
            <person name="Stajich J."/>
            <person name="Grigoriev I.V."/>
            <person name="Mortensen U.H."/>
            <person name="De Vries R.P."/>
            <person name="Baker S.E."/>
            <person name="Andersen M.R."/>
        </authorList>
    </citation>
    <scope>NUCLEOTIDE SEQUENCE [LARGE SCALE GENOMIC DNA]</scope>
    <source>
        <strain evidence="2 3">CBS 123904</strain>
    </source>
</reference>
<gene>
    <name evidence="2" type="ORF">BJY01DRAFT_203917</name>
</gene>
<name>A0ABR4KX66_9EURO</name>
<dbReference type="EMBL" id="JBFXLU010000009">
    <property type="protein sequence ID" value="KAL2855867.1"/>
    <property type="molecule type" value="Genomic_DNA"/>
</dbReference>
<comment type="caution">
    <text evidence="2">The sequence shown here is derived from an EMBL/GenBank/DDBJ whole genome shotgun (WGS) entry which is preliminary data.</text>
</comment>
<proteinExistence type="predicted"/>
<sequence>MLPKAELPRRKNAYGVLLYLLWRPKKPRGQQLTRITTITNEITILLGNTKHRSYVSPASKSSPAENDNPQPVPARAQAVPPSVLRLIIWPGHASNISWRCILFFLFPPFLHFFINLVNLLQILHRHAAQEDQRPVTWDKFRASGSAEHPPPAVVPPRSHG</sequence>
<feature type="region of interest" description="Disordered" evidence="1">
    <location>
        <begin position="139"/>
        <end position="160"/>
    </location>
</feature>
<evidence type="ECO:0000313" key="3">
    <source>
        <dbReference type="Proteomes" id="UP001610446"/>
    </source>
</evidence>
<organism evidence="2 3">
    <name type="scientific">Aspergillus pseudoustus</name>
    <dbReference type="NCBI Taxonomy" id="1810923"/>
    <lineage>
        <taxon>Eukaryota</taxon>
        <taxon>Fungi</taxon>
        <taxon>Dikarya</taxon>
        <taxon>Ascomycota</taxon>
        <taxon>Pezizomycotina</taxon>
        <taxon>Eurotiomycetes</taxon>
        <taxon>Eurotiomycetidae</taxon>
        <taxon>Eurotiales</taxon>
        <taxon>Aspergillaceae</taxon>
        <taxon>Aspergillus</taxon>
        <taxon>Aspergillus subgen. Nidulantes</taxon>
    </lineage>
</organism>
<keyword evidence="3" id="KW-1185">Reference proteome</keyword>
<protein>
    <submittedName>
        <fullName evidence="2">Uncharacterized protein</fullName>
    </submittedName>
</protein>
<feature type="region of interest" description="Disordered" evidence="1">
    <location>
        <begin position="53"/>
        <end position="75"/>
    </location>
</feature>
<dbReference type="Proteomes" id="UP001610446">
    <property type="component" value="Unassembled WGS sequence"/>
</dbReference>